<dbReference type="RefSeq" id="WP_131761337.1">
    <property type="nucleotide sequence ID" value="NZ_CAACUY010000160.1"/>
</dbReference>
<sequence length="125" mass="13211">MSVDWYRADGGRATSDEAQRLLLDVRGRLLAQDVIRVGGVVVVVSTWFTVTDLGFAANGRPLLWQTIVSDLAMHADIGRYTTRERAARGHAEAVAMITGRLRALVARAALDGTGADGTGADGTGS</sequence>
<organism evidence="1 2">
    <name type="scientific">Actinomadura fibrosa</name>
    <dbReference type="NCBI Taxonomy" id="111802"/>
    <lineage>
        <taxon>Bacteria</taxon>
        <taxon>Bacillati</taxon>
        <taxon>Actinomycetota</taxon>
        <taxon>Actinomycetes</taxon>
        <taxon>Streptosporangiales</taxon>
        <taxon>Thermomonosporaceae</taxon>
        <taxon>Actinomadura</taxon>
    </lineage>
</organism>
<comment type="caution">
    <text evidence="1">The sequence shown here is derived from an EMBL/GenBank/DDBJ whole genome shotgun (WGS) entry which is preliminary data.</text>
</comment>
<evidence type="ECO:0000313" key="1">
    <source>
        <dbReference type="EMBL" id="MFD0685222.1"/>
    </source>
</evidence>
<dbReference type="EMBL" id="JBHTGP010000006">
    <property type="protein sequence ID" value="MFD0685222.1"/>
    <property type="molecule type" value="Genomic_DNA"/>
</dbReference>
<dbReference type="Proteomes" id="UP001597063">
    <property type="component" value="Unassembled WGS sequence"/>
</dbReference>
<reference evidence="2" key="1">
    <citation type="journal article" date="2019" name="Int. J. Syst. Evol. Microbiol.">
        <title>The Global Catalogue of Microorganisms (GCM) 10K type strain sequencing project: providing services to taxonomists for standard genome sequencing and annotation.</title>
        <authorList>
            <consortium name="The Broad Institute Genomics Platform"/>
            <consortium name="The Broad Institute Genome Sequencing Center for Infectious Disease"/>
            <person name="Wu L."/>
            <person name="Ma J."/>
        </authorList>
    </citation>
    <scope>NUCLEOTIDE SEQUENCE [LARGE SCALE GENOMIC DNA]</scope>
    <source>
        <strain evidence="2">JCM 9371</strain>
    </source>
</reference>
<name>A0ABW2XKF1_9ACTN</name>
<gene>
    <name evidence="1" type="ORF">ACFQZM_11995</name>
</gene>
<accession>A0ABW2XKF1</accession>
<evidence type="ECO:0000313" key="2">
    <source>
        <dbReference type="Proteomes" id="UP001597063"/>
    </source>
</evidence>
<proteinExistence type="predicted"/>
<protein>
    <submittedName>
        <fullName evidence="1">Uncharacterized protein</fullName>
    </submittedName>
</protein>
<keyword evidence="2" id="KW-1185">Reference proteome</keyword>